<gene>
    <name evidence="4" type="ORF">GGD89_001566</name>
</gene>
<organism evidence="4 5">
    <name type="scientific">Roseospira visakhapatnamensis</name>
    <dbReference type="NCBI Taxonomy" id="390880"/>
    <lineage>
        <taxon>Bacteria</taxon>
        <taxon>Pseudomonadati</taxon>
        <taxon>Pseudomonadota</taxon>
        <taxon>Alphaproteobacteria</taxon>
        <taxon>Rhodospirillales</taxon>
        <taxon>Rhodospirillaceae</taxon>
        <taxon>Roseospira</taxon>
    </lineage>
</organism>
<keyword evidence="1" id="KW-0676">Redox-active center</keyword>
<keyword evidence="5" id="KW-1185">Reference proteome</keyword>
<dbReference type="PANTHER" id="PTHR43601">
    <property type="entry name" value="THIOREDOXIN, MITOCHONDRIAL"/>
    <property type="match status" value="1"/>
</dbReference>
<accession>A0A7W6W9Z6</accession>
<reference evidence="4 5" key="1">
    <citation type="submission" date="2020-08" db="EMBL/GenBank/DDBJ databases">
        <title>Genome sequencing of Purple Non-Sulfur Bacteria from various extreme environments.</title>
        <authorList>
            <person name="Mayer M."/>
        </authorList>
    </citation>
    <scope>NUCLEOTIDE SEQUENCE [LARGE SCALE GENOMIC DNA]</scope>
    <source>
        <strain evidence="4 5">JA131</strain>
    </source>
</reference>
<evidence type="ECO:0000313" key="4">
    <source>
        <dbReference type="EMBL" id="MBB4265941.1"/>
    </source>
</evidence>
<dbReference type="SUPFAM" id="SSF52833">
    <property type="entry name" value="Thioredoxin-like"/>
    <property type="match status" value="1"/>
</dbReference>
<dbReference type="RefSeq" id="WP_184043798.1">
    <property type="nucleotide sequence ID" value="NZ_JACIGK010000009.1"/>
</dbReference>
<dbReference type="GO" id="GO:0045454">
    <property type="term" value="P:cell redox homeostasis"/>
    <property type="evidence" value="ECO:0007669"/>
    <property type="project" value="TreeGrafter"/>
</dbReference>
<dbReference type="PROSITE" id="PS51352">
    <property type="entry name" value="THIOREDOXIN_2"/>
    <property type="match status" value="1"/>
</dbReference>
<proteinExistence type="predicted"/>
<evidence type="ECO:0000259" key="3">
    <source>
        <dbReference type="PROSITE" id="PS51352"/>
    </source>
</evidence>
<comment type="caution">
    <text evidence="4">The sequence shown here is derived from an EMBL/GenBank/DDBJ whole genome shotgun (WGS) entry which is preliminary data.</text>
</comment>
<name>A0A7W6W9Z6_9PROT</name>
<protein>
    <submittedName>
        <fullName evidence="4">Thioredoxin 1</fullName>
    </submittedName>
</protein>
<dbReference type="Gene3D" id="3.40.30.10">
    <property type="entry name" value="Glutaredoxin"/>
    <property type="match status" value="1"/>
</dbReference>
<dbReference type="Proteomes" id="UP000554286">
    <property type="component" value="Unassembled WGS sequence"/>
</dbReference>
<dbReference type="AlphaFoldDB" id="A0A7W6W9Z6"/>
<dbReference type="InterPro" id="IPR036249">
    <property type="entry name" value="Thioredoxin-like_sf"/>
</dbReference>
<evidence type="ECO:0000256" key="2">
    <source>
        <dbReference type="SAM" id="MobiDB-lite"/>
    </source>
</evidence>
<sequence length="134" mass="14446">MATVTLTKDNIEDVIRADNMVIVDFWAGWCEPCKAFGPVFDKVSDNHPDVTFAKVDVEAEVDLAQGFNVRSIPTVAVLRDRVMLFNQAGALPESDLESVVSQGKAVDMDSVHAEIARQQAAEDEAGNPAPSNAS</sequence>
<dbReference type="EMBL" id="JACIGK010000009">
    <property type="protein sequence ID" value="MBB4265941.1"/>
    <property type="molecule type" value="Genomic_DNA"/>
</dbReference>
<dbReference type="PROSITE" id="PS00194">
    <property type="entry name" value="THIOREDOXIN_1"/>
    <property type="match status" value="1"/>
</dbReference>
<dbReference type="GO" id="GO:0015036">
    <property type="term" value="F:disulfide oxidoreductase activity"/>
    <property type="evidence" value="ECO:0007669"/>
    <property type="project" value="UniProtKB-ARBA"/>
</dbReference>
<feature type="domain" description="Thioredoxin" evidence="3">
    <location>
        <begin position="1"/>
        <end position="105"/>
    </location>
</feature>
<dbReference type="PRINTS" id="PR00421">
    <property type="entry name" value="THIOREDOXIN"/>
</dbReference>
<evidence type="ECO:0000256" key="1">
    <source>
        <dbReference type="ARBA" id="ARBA00023284"/>
    </source>
</evidence>
<dbReference type="CDD" id="cd02947">
    <property type="entry name" value="TRX_family"/>
    <property type="match status" value="1"/>
</dbReference>
<dbReference type="InterPro" id="IPR017937">
    <property type="entry name" value="Thioredoxin_CS"/>
</dbReference>
<dbReference type="PANTHER" id="PTHR43601:SF3">
    <property type="entry name" value="THIOREDOXIN, MITOCHONDRIAL"/>
    <property type="match status" value="1"/>
</dbReference>
<dbReference type="InterPro" id="IPR013766">
    <property type="entry name" value="Thioredoxin_domain"/>
</dbReference>
<dbReference type="Pfam" id="PF00085">
    <property type="entry name" value="Thioredoxin"/>
    <property type="match status" value="1"/>
</dbReference>
<feature type="region of interest" description="Disordered" evidence="2">
    <location>
        <begin position="114"/>
        <end position="134"/>
    </location>
</feature>
<evidence type="ECO:0000313" key="5">
    <source>
        <dbReference type="Proteomes" id="UP000554286"/>
    </source>
</evidence>